<sequence>MLFKDIRDYQISFLGLFLVVGISTRDWTLRPDLIGVLIATCLVTQSVLSFVISHWSLANNIDAPAASRRVGQMTNNKGQITNLRSALITSLGLSLLLRADHWTTMVIAAASAIASKFLFKFGEKHFFNPGNFGIISALVLTSDAWVSPGQWGEEWWYALLFVGTGGMTLQRIGRWDTTAAFLGSYSLLEAIRNLWLGWTWDVYWHRLMSGSLLLFALFMITDPRSIPNSRIGRVVWAACIAGLTFILRNYFFIPTAVFWALFILAPLSILLDILWLAPRFSWQMGDEGDEGAGGKLLLSTPNSCTDAINRVSTPLVQTRLIASLLLLYRRD</sequence>
<evidence type="ECO:0000256" key="3">
    <source>
        <dbReference type="ARBA" id="ARBA00022630"/>
    </source>
</evidence>
<gene>
    <name evidence="10" type="ORF">LC586_03370</name>
</gene>
<dbReference type="Pfam" id="PF03116">
    <property type="entry name" value="NQR2_RnfD_RnfE"/>
    <property type="match status" value="1"/>
</dbReference>
<feature type="transmembrane region" description="Helical" evidence="9">
    <location>
        <begin position="101"/>
        <end position="119"/>
    </location>
</feature>
<dbReference type="InterPro" id="IPR004338">
    <property type="entry name" value="NqrB/RnfD"/>
</dbReference>
<evidence type="ECO:0000256" key="2">
    <source>
        <dbReference type="ARBA" id="ARBA00022553"/>
    </source>
</evidence>
<evidence type="ECO:0000256" key="1">
    <source>
        <dbReference type="ARBA" id="ARBA00022448"/>
    </source>
</evidence>
<keyword evidence="1" id="KW-0813">Transport</keyword>
<name>A0ABS8I281_9NOSO</name>
<dbReference type="Proteomes" id="UP001199525">
    <property type="component" value="Unassembled WGS sequence"/>
</dbReference>
<organism evidence="10 11">
    <name type="scientific">Nostoc favosum CHAB5714</name>
    <dbReference type="NCBI Taxonomy" id="2780399"/>
    <lineage>
        <taxon>Bacteria</taxon>
        <taxon>Bacillati</taxon>
        <taxon>Cyanobacteriota</taxon>
        <taxon>Cyanophyceae</taxon>
        <taxon>Nostocales</taxon>
        <taxon>Nostocaceae</taxon>
        <taxon>Nostoc</taxon>
        <taxon>Nostoc favosum</taxon>
    </lineage>
</organism>
<keyword evidence="5 9" id="KW-0812">Transmembrane</keyword>
<evidence type="ECO:0000256" key="9">
    <source>
        <dbReference type="SAM" id="Phobius"/>
    </source>
</evidence>
<dbReference type="RefSeq" id="WP_229483013.1">
    <property type="nucleotide sequence ID" value="NZ_JAIVFQ010000003.1"/>
</dbReference>
<evidence type="ECO:0000256" key="7">
    <source>
        <dbReference type="ARBA" id="ARBA00022989"/>
    </source>
</evidence>
<evidence type="ECO:0000256" key="6">
    <source>
        <dbReference type="ARBA" id="ARBA00022967"/>
    </source>
</evidence>
<comment type="caution">
    <text evidence="10">The sequence shown here is derived from an EMBL/GenBank/DDBJ whole genome shotgun (WGS) entry which is preliminary data.</text>
</comment>
<proteinExistence type="predicted"/>
<dbReference type="EMBL" id="JAIVFQ010000003">
    <property type="protein sequence ID" value="MCC5598302.1"/>
    <property type="molecule type" value="Genomic_DNA"/>
</dbReference>
<evidence type="ECO:0000256" key="5">
    <source>
        <dbReference type="ARBA" id="ARBA00022692"/>
    </source>
</evidence>
<evidence type="ECO:0000256" key="4">
    <source>
        <dbReference type="ARBA" id="ARBA00022643"/>
    </source>
</evidence>
<feature type="transmembrane region" description="Helical" evidence="9">
    <location>
        <begin position="233"/>
        <end position="251"/>
    </location>
</feature>
<evidence type="ECO:0000313" key="11">
    <source>
        <dbReference type="Proteomes" id="UP001199525"/>
    </source>
</evidence>
<keyword evidence="11" id="KW-1185">Reference proteome</keyword>
<evidence type="ECO:0000256" key="8">
    <source>
        <dbReference type="ARBA" id="ARBA00023136"/>
    </source>
</evidence>
<feature type="transmembrane region" description="Helical" evidence="9">
    <location>
        <begin position="257"/>
        <end position="277"/>
    </location>
</feature>
<feature type="transmembrane region" description="Helical" evidence="9">
    <location>
        <begin position="126"/>
        <end position="146"/>
    </location>
</feature>
<feature type="transmembrane region" description="Helical" evidence="9">
    <location>
        <begin position="36"/>
        <end position="57"/>
    </location>
</feature>
<keyword evidence="2" id="KW-0597">Phosphoprotein</keyword>
<keyword evidence="6" id="KW-1278">Translocase</keyword>
<reference evidence="10 11" key="1">
    <citation type="journal article" date="2021" name="Microorganisms">
        <title>Genome Evolution of Filamentous Cyanobacterium Nostoc Species: From Facultative Symbiosis to Free Living.</title>
        <authorList>
            <person name="Huo D."/>
            <person name="Li H."/>
            <person name="Cai F."/>
            <person name="Guo X."/>
            <person name="Qiao Z."/>
            <person name="Wang W."/>
            <person name="Yu G."/>
            <person name="Li R."/>
        </authorList>
    </citation>
    <scope>NUCLEOTIDE SEQUENCE [LARGE SCALE GENOMIC DNA]</scope>
    <source>
        <strain evidence="10 11">CHAB 5714</strain>
    </source>
</reference>
<accession>A0ABS8I281</accession>
<protein>
    <submittedName>
        <fullName evidence="10">RnfABCDGE type electron transport complex subunit D</fullName>
    </submittedName>
</protein>
<dbReference type="PANTHER" id="PTHR30578">
    <property type="entry name" value="ELECTRON TRANSPORT COMPLEX PROTEIN RNFD"/>
    <property type="match status" value="1"/>
</dbReference>
<keyword evidence="8 9" id="KW-0472">Membrane</keyword>
<keyword evidence="7 9" id="KW-1133">Transmembrane helix</keyword>
<evidence type="ECO:0000313" key="10">
    <source>
        <dbReference type="EMBL" id="MCC5598302.1"/>
    </source>
</evidence>
<keyword evidence="3" id="KW-0285">Flavoprotein</keyword>
<feature type="transmembrane region" description="Helical" evidence="9">
    <location>
        <begin position="203"/>
        <end position="221"/>
    </location>
</feature>
<keyword evidence="4" id="KW-0288">FMN</keyword>
<dbReference type="PANTHER" id="PTHR30578:SF0">
    <property type="entry name" value="ION-TRANSLOCATING OXIDOREDUCTASE COMPLEX SUBUNIT D"/>
    <property type="match status" value="1"/>
</dbReference>